<dbReference type="EMBL" id="AP027733">
    <property type="protein sequence ID" value="BDZ52825.1"/>
    <property type="molecule type" value="Genomic_DNA"/>
</dbReference>
<protein>
    <submittedName>
        <fullName evidence="1">Uncharacterized protein</fullName>
    </submittedName>
</protein>
<reference evidence="2" key="1">
    <citation type="journal article" date="2019" name="Int. J. Syst. Evol. Microbiol.">
        <title>The Global Catalogue of Microorganisms (GCM) 10K type strain sequencing project: providing services to taxonomists for standard genome sequencing and annotation.</title>
        <authorList>
            <consortium name="The Broad Institute Genomics Platform"/>
            <consortium name="The Broad Institute Genome Sequencing Center for Infectious Disease"/>
            <person name="Wu L."/>
            <person name="Ma J."/>
        </authorList>
    </citation>
    <scope>NUCLEOTIDE SEQUENCE [LARGE SCALE GENOMIC DNA]</scope>
    <source>
        <strain evidence="2">NBRC 108728</strain>
    </source>
</reference>
<keyword evidence="1" id="KW-0614">Plasmid</keyword>
<evidence type="ECO:0000313" key="1">
    <source>
        <dbReference type="EMBL" id="BDZ52825.1"/>
    </source>
</evidence>
<dbReference type="RefSeq" id="WP_286347107.1">
    <property type="nucleotide sequence ID" value="NZ_AP027733.1"/>
</dbReference>
<gene>
    <name evidence="1" type="ORF">GCM10025867_50660</name>
</gene>
<evidence type="ECO:0000313" key="2">
    <source>
        <dbReference type="Proteomes" id="UP001321486"/>
    </source>
</evidence>
<accession>A0ABM8GWH9</accession>
<keyword evidence="2" id="KW-1185">Reference proteome</keyword>
<sequence>MSTTDWPAAPSTRNMDGLDAWMDVELPPNVGPAGFDEEIVAIQLTLAVLGGGTRQGLALRSASGEVTPENATSPTRRC</sequence>
<proteinExistence type="predicted"/>
<dbReference type="Proteomes" id="UP001321486">
    <property type="component" value="Plasmid pNBRC108728a"/>
</dbReference>
<geneLocation type="plasmid" evidence="1 2">
    <name>pNBRC108728a</name>
</geneLocation>
<organism evidence="1 2">
    <name type="scientific">Frondihabitans sucicola</name>
    <dbReference type="NCBI Taxonomy" id="1268041"/>
    <lineage>
        <taxon>Bacteria</taxon>
        <taxon>Bacillati</taxon>
        <taxon>Actinomycetota</taxon>
        <taxon>Actinomycetes</taxon>
        <taxon>Micrococcales</taxon>
        <taxon>Microbacteriaceae</taxon>
        <taxon>Frondihabitans</taxon>
    </lineage>
</organism>
<name>A0ABM8GWH9_9MICO</name>